<gene>
    <name evidence="6" type="ORF">CEURO_LOCUS6046</name>
</gene>
<dbReference type="Proteomes" id="UP001152484">
    <property type="component" value="Unassembled WGS sequence"/>
</dbReference>
<keyword evidence="7" id="KW-1185">Reference proteome</keyword>
<keyword evidence="4" id="KW-0479">Metal-binding</keyword>
<dbReference type="PANTHER" id="PTHR31009">
    <property type="entry name" value="S-ADENOSYL-L-METHIONINE:CARBOXYL METHYLTRANSFERASE FAMILY PROTEIN"/>
    <property type="match status" value="1"/>
</dbReference>
<dbReference type="EMBL" id="CAMAPE010000010">
    <property type="protein sequence ID" value="CAH9076818.1"/>
    <property type="molecule type" value="Genomic_DNA"/>
</dbReference>
<evidence type="ECO:0000256" key="5">
    <source>
        <dbReference type="ARBA" id="ARBA00022842"/>
    </source>
</evidence>
<evidence type="ECO:0000313" key="7">
    <source>
        <dbReference type="Proteomes" id="UP001152484"/>
    </source>
</evidence>
<accession>A0A9P0YVN4</accession>
<comment type="caution">
    <text evidence="6">The sequence shown here is derived from an EMBL/GenBank/DDBJ whole genome shotgun (WGS) entry which is preliminary data.</text>
</comment>
<reference evidence="6" key="1">
    <citation type="submission" date="2022-07" db="EMBL/GenBank/DDBJ databases">
        <authorList>
            <person name="Macas J."/>
            <person name="Novak P."/>
            <person name="Neumann P."/>
        </authorList>
    </citation>
    <scope>NUCLEOTIDE SEQUENCE</scope>
</reference>
<evidence type="ECO:0000256" key="4">
    <source>
        <dbReference type="ARBA" id="ARBA00022723"/>
    </source>
</evidence>
<evidence type="ECO:0000256" key="2">
    <source>
        <dbReference type="ARBA" id="ARBA00022603"/>
    </source>
</evidence>
<evidence type="ECO:0000313" key="6">
    <source>
        <dbReference type="EMBL" id="CAH9076818.1"/>
    </source>
</evidence>
<dbReference type="Pfam" id="PF03492">
    <property type="entry name" value="Methyltransf_7"/>
    <property type="match status" value="1"/>
</dbReference>
<dbReference type="Gene3D" id="1.10.1200.270">
    <property type="entry name" value="Methyltransferase, alpha-helical capping domain"/>
    <property type="match status" value="1"/>
</dbReference>
<comment type="similarity">
    <text evidence="1">Belongs to the methyltransferase superfamily. Type-7 methyltransferase family.</text>
</comment>
<organism evidence="6 7">
    <name type="scientific">Cuscuta europaea</name>
    <name type="common">European dodder</name>
    <dbReference type="NCBI Taxonomy" id="41803"/>
    <lineage>
        <taxon>Eukaryota</taxon>
        <taxon>Viridiplantae</taxon>
        <taxon>Streptophyta</taxon>
        <taxon>Embryophyta</taxon>
        <taxon>Tracheophyta</taxon>
        <taxon>Spermatophyta</taxon>
        <taxon>Magnoliopsida</taxon>
        <taxon>eudicotyledons</taxon>
        <taxon>Gunneridae</taxon>
        <taxon>Pentapetalae</taxon>
        <taxon>asterids</taxon>
        <taxon>lamiids</taxon>
        <taxon>Solanales</taxon>
        <taxon>Convolvulaceae</taxon>
        <taxon>Cuscuteae</taxon>
        <taxon>Cuscuta</taxon>
        <taxon>Cuscuta subgen. Cuscuta</taxon>
    </lineage>
</organism>
<dbReference type="InterPro" id="IPR042086">
    <property type="entry name" value="MeTrfase_capping"/>
</dbReference>
<dbReference type="InterPro" id="IPR029063">
    <property type="entry name" value="SAM-dependent_MTases_sf"/>
</dbReference>
<dbReference type="AlphaFoldDB" id="A0A9P0YVN4"/>
<keyword evidence="3" id="KW-0808">Transferase</keyword>
<evidence type="ECO:0000256" key="3">
    <source>
        <dbReference type="ARBA" id="ARBA00022679"/>
    </source>
</evidence>
<dbReference type="GO" id="GO:0032259">
    <property type="term" value="P:methylation"/>
    <property type="evidence" value="ECO:0007669"/>
    <property type="project" value="UniProtKB-KW"/>
</dbReference>
<keyword evidence="2" id="KW-0489">Methyltransferase</keyword>
<keyword evidence="5" id="KW-0460">Magnesium</keyword>
<evidence type="ECO:0000256" key="1">
    <source>
        <dbReference type="ARBA" id="ARBA00007967"/>
    </source>
</evidence>
<sequence length="378" mass="42639">MSTESCVQVLHMNGGAGDTSYARNATPPLKVMMKAKPIMEESIKKMLERIIPSPSCFRIADLGCSSGVHAFIAASNIIDTIGMVAEEATISSNNTNNSNEKPPTFQIFLNDLFGNDFNTLFKLIPGFLKEKRKADGLCFFNATPGNFYGRLFPSRSIHFFFSSFALHWLAQAPKEIKGEIQLPLDERSNVYLTNKAPPSYKGQFKKDLHLFLRSRSDEIVPGGAMLLTLIGRYDTSDFISVPGIFHQVIIDMALQNIIETAKSESLRFPLYHPTAKEIQEMIDEEGSFKIESLESLRVCWDGSNLNQDGSDNDLYSLVDVRKRGVFLTRYTRSVFEPLLKAQLGQGLMDEVFLRFQNKVIQFMDRLEYPILVLSLFVK</sequence>
<name>A0A9P0YVN4_CUSEU</name>
<dbReference type="GO" id="GO:0008168">
    <property type="term" value="F:methyltransferase activity"/>
    <property type="evidence" value="ECO:0007669"/>
    <property type="project" value="UniProtKB-KW"/>
</dbReference>
<protein>
    <submittedName>
        <fullName evidence="6">Uncharacterized protein</fullName>
    </submittedName>
</protein>
<proteinExistence type="inferred from homology"/>
<dbReference type="GO" id="GO:0046872">
    <property type="term" value="F:metal ion binding"/>
    <property type="evidence" value="ECO:0007669"/>
    <property type="project" value="UniProtKB-KW"/>
</dbReference>
<dbReference type="SUPFAM" id="SSF53335">
    <property type="entry name" value="S-adenosyl-L-methionine-dependent methyltransferases"/>
    <property type="match status" value="1"/>
</dbReference>
<dbReference type="InterPro" id="IPR005299">
    <property type="entry name" value="MeTrfase_7"/>
</dbReference>
<dbReference type="Gene3D" id="3.40.50.150">
    <property type="entry name" value="Vaccinia Virus protein VP39"/>
    <property type="match status" value="1"/>
</dbReference>
<dbReference type="OrthoDB" id="1258964at2759"/>